<gene>
    <name evidence="1" type="ORF">AMURIS_02986</name>
</gene>
<dbReference type="AlphaFoldDB" id="A0A2K4ZIH2"/>
<reference evidence="1 2" key="1">
    <citation type="submission" date="2018-01" db="EMBL/GenBank/DDBJ databases">
        <authorList>
            <person name="Gaut B.S."/>
            <person name="Morton B.R."/>
            <person name="Clegg M.T."/>
            <person name="Duvall M.R."/>
        </authorList>
    </citation>
    <scope>NUCLEOTIDE SEQUENCE [LARGE SCALE GENOMIC DNA]</scope>
    <source>
        <strain evidence="1">GP69</strain>
    </source>
</reference>
<accession>A0A2K4ZIH2</accession>
<dbReference type="EMBL" id="OFSM01000015">
    <property type="protein sequence ID" value="SOY30260.1"/>
    <property type="molecule type" value="Genomic_DNA"/>
</dbReference>
<protein>
    <submittedName>
        <fullName evidence="1">Uncharacterized protein</fullName>
    </submittedName>
</protein>
<proteinExistence type="predicted"/>
<dbReference type="RefSeq" id="WP_103240325.1">
    <property type="nucleotide sequence ID" value="NZ_JANJZD010000015.1"/>
</dbReference>
<sequence length="212" mass="24264">MEDLVNLVTLADGSKIILQDEDDISLSLISNDGTKDIFQFSYHSGGYGGGSLLLSPSERHVIFSYFSGESEEGFVLLEIVNNQFKFLYDSDYLYGEDANYSFADNEKILIQTFRIGSWYIEDAKTDESGDMYYTFGELNLLNLETLNLDRHTILVYPSDDWKEEKTDVGTFLFTDIADGMLSVEMPWGNEMFQYPLQETLVISLKKEKYKTV</sequence>
<evidence type="ECO:0000313" key="1">
    <source>
        <dbReference type="EMBL" id="SOY30260.1"/>
    </source>
</evidence>
<organism evidence="1 2">
    <name type="scientific">Acetatifactor muris</name>
    <dbReference type="NCBI Taxonomy" id="879566"/>
    <lineage>
        <taxon>Bacteria</taxon>
        <taxon>Bacillati</taxon>
        <taxon>Bacillota</taxon>
        <taxon>Clostridia</taxon>
        <taxon>Lachnospirales</taxon>
        <taxon>Lachnospiraceae</taxon>
        <taxon>Acetatifactor</taxon>
    </lineage>
</organism>
<name>A0A2K4ZIH2_9FIRM</name>
<keyword evidence="2" id="KW-1185">Reference proteome</keyword>
<dbReference type="OrthoDB" id="1866681at2"/>
<dbReference type="Proteomes" id="UP000236311">
    <property type="component" value="Unassembled WGS sequence"/>
</dbReference>
<evidence type="ECO:0000313" key="2">
    <source>
        <dbReference type="Proteomes" id="UP000236311"/>
    </source>
</evidence>